<dbReference type="GO" id="GO:0016151">
    <property type="term" value="F:nickel cation binding"/>
    <property type="evidence" value="ECO:0007669"/>
    <property type="project" value="UniProtKB-UniRule"/>
</dbReference>
<dbReference type="NCBIfam" id="TIGR00299">
    <property type="entry name" value="nickel pincer cofactor biosynthesis protein LarC"/>
    <property type="match status" value="1"/>
</dbReference>
<dbReference type="EMBL" id="LIZX01000070">
    <property type="protein sequence ID" value="KPJ66882.1"/>
    <property type="molecule type" value="Genomic_DNA"/>
</dbReference>
<gene>
    <name evidence="3" type="ORF">AMJ44_07730</name>
</gene>
<dbReference type="Pfam" id="PF01969">
    <property type="entry name" value="Ni_insertion"/>
    <property type="match status" value="1"/>
</dbReference>
<evidence type="ECO:0000256" key="1">
    <source>
        <dbReference type="ARBA" id="ARBA00022596"/>
    </source>
</evidence>
<proteinExistence type="inferred from homology"/>
<name>A0A0S7XWL9_UNCSA</name>
<dbReference type="InterPro" id="IPR002822">
    <property type="entry name" value="Ni_insertion"/>
</dbReference>
<comment type="caution">
    <text evidence="3">The sequence shown here is derived from an EMBL/GenBank/DDBJ whole genome shotgun (WGS) entry which is preliminary data.</text>
</comment>
<sequence>MTKSKIQKIAYFDCPSGIAGNMILGALIDAGLSLDYLKAELNKLQINYKLQITKVKKSGIRGSHLAVKVKGREKPRTLKEIVSIIQGSKLSKKVKTLSSKIFKRLAEAEARVHGEKVGQVHLHDVGAIDAMVDIIGTVIGMEKLGIQVIYASPLPHGKGKIKHKHGTLPNPAPATAELLKNVPTYGTNILGELVTPTGAAIISTLANDFGDLPRMEVKDIGYGAGSLNLSIPNLLRIFVGEAQLPSEKDAVLQIETNLDDMNPRFYHKAISRLMKARALDAYTIPVMIKKRRAGVNLVVLCAPENRNQIITQIFDLTTTLGVRVYLVPREKLSRKLIRVKTKFGKARVKLGLLGKELKTIAPEFEDYKRIAKKHHVPIQKAYKEVKRNLCL</sequence>
<organism evidence="3 4">
    <name type="scientific">candidate division WOR-1 bacterium DG_54_3</name>
    <dbReference type="NCBI Taxonomy" id="1703775"/>
    <lineage>
        <taxon>Bacteria</taxon>
        <taxon>Bacillati</taxon>
        <taxon>Saganbacteria</taxon>
    </lineage>
</organism>
<accession>A0A0S7XWL9</accession>
<evidence type="ECO:0000313" key="3">
    <source>
        <dbReference type="EMBL" id="KPJ66882.1"/>
    </source>
</evidence>
<dbReference type="Proteomes" id="UP000051861">
    <property type="component" value="Unassembled WGS sequence"/>
</dbReference>
<dbReference type="Gene3D" id="3.30.70.1380">
    <property type="entry name" value="Transcriptional regulatory protein pf0864 domain like"/>
    <property type="match status" value="1"/>
</dbReference>
<keyword evidence="1 2" id="KW-0533">Nickel</keyword>
<keyword evidence="2" id="KW-0456">Lyase</keyword>
<evidence type="ECO:0000313" key="4">
    <source>
        <dbReference type="Proteomes" id="UP000051861"/>
    </source>
</evidence>
<reference evidence="3 4" key="1">
    <citation type="journal article" date="2015" name="Microbiome">
        <title>Genomic resolution of linkages in carbon, nitrogen, and sulfur cycling among widespread estuary sediment bacteria.</title>
        <authorList>
            <person name="Baker B.J."/>
            <person name="Lazar C.S."/>
            <person name="Teske A.P."/>
            <person name="Dick G.J."/>
        </authorList>
    </citation>
    <scope>NUCLEOTIDE SEQUENCE [LARGE SCALE GENOMIC DNA]</scope>
    <source>
        <strain evidence="3">DG_54_3</strain>
    </source>
</reference>
<protein>
    <recommendedName>
        <fullName evidence="2">Putative nickel insertion protein</fullName>
    </recommendedName>
</protein>
<dbReference type="Gene3D" id="3.10.20.300">
    <property type="entry name" value="mk0293 like domain"/>
    <property type="match status" value="1"/>
</dbReference>
<dbReference type="PANTHER" id="PTHR36566">
    <property type="entry name" value="NICKEL INSERTION PROTEIN-RELATED"/>
    <property type="match status" value="1"/>
</dbReference>
<dbReference type="GO" id="GO:0016829">
    <property type="term" value="F:lyase activity"/>
    <property type="evidence" value="ECO:0007669"/>
    <property type="project" value="UniProtKB-UniRule"/>
</dbReference>
<dbReference type="PANTHER" id="PTHR36566:SF1">
    <property type="entry name" value="PYRIDINIUM-3,5-BISTHIOCARBOXYLIC ACID MONONUCLEOTIDE NICKEL INSERTION PROTEIN"/>
    <property type="match status" value="1"/>
</dbReference>
<dbReference type="AlphaFoldDB" id="A0A0S7XWL9"/>
<dbReference type="HAMAP" id="MF_01074">
    <property type="entry name" value="LarC"/>
    <property type="match status" value="1"/>
</dbReference>
<comment type="similarity">
    <text evidence="2">Belongs to the LarC family.</text>
</comment>
<evidence type="ECO:0000256" key="2">
    <source>
        <dbReference type="HAMAP-Rule" id="MF_01074"/>
    </source>
</evidence>